<evidence type="ECO:0000313" key="7">
    <source>
        <dbReference type="Proteomes" id="UP000095023"/>
    </source>
</evidence>
<dbReference type="GO" id="GO:0016787">
    <property type="term" value="F:hydrolase activity"/>
    <property type="evidence" value="ECO:0007669"/>
    <property type="project" value="UniProtKB-KW"/>
</dbReference>
<dbReference type="GO" id="GO:0003723">
    <property type="term" value="F:RNA binding"/>
    <property type="evidence" value="ECO:0007669"/>
    <property type="project" value="UniProtKB-UniRule"/>
</dbReference>
<evidence type="ECO:0000256" key="3">
    <source>
        <dbReference type="ARBA" id="ARBA00022737"/>
    </source>
</evidence>
<name>A0A1E4T9V1_9ASCO</name>
<dbReference type="PANTHER" id="PTHR12302:SF2">
    <property type="entry name" value="STAPHYLOCOCCAL NUCLEASE DOMAIN-CONTAINING PROTEIN 1"/>
    <property type="match status" value="1"/>
</dbReference>
<dbReference type="Pfam" id="PF00565">
    <property type="entry name" value="SNase"/>
    <property type="match status" value="4"/>
</dbReference>
<dbReference type="InterPro" id="IPR016685">
    <property type="entry name" value="Silence_cplx_Nase-comp_TudorSN"/>
</dbReference>
<evidence type="ECO:0000256" key="1">
    <source>
        <dbReference type="ARBA" id="ARBA00004496"/>
    </source>
</evidence>
<proteinExistence type="predicted"/>
<dbReference type="AlphaFoldDB" id="A0A1E4T9V1"/>
<reference evidence="7" key="1">
    <citation type="submission" date="2016-02" db="EMBL/GenBank/DDBJ databases">
        <title>Comparative genomics of biotechnologically important yeasts.</title>
        <authorList>
            <consortium name="DOE Joint Genome Institute"/>
            <person name="Riley R."/>
            <person name="Haridas S."/>
            <person name="Wolfe K.H."/>
            <person name="Lopes M.R."/>
            <person name="Hittinger C.T."/>
            <person name="Goker M."/>
            <person name="Salamov A."/>
            <person name="Wisecaver J."/>
            <person name="Long T.M."/>
            <person name="Aerts A.L."/>
            <person name="Barry K."/>
            <person name="Choi C."/>
            <person name="Clum A."/>
            <person name="Coughlan A.Y."/>
            <person name="Deshpande S."/>
            <person name="Douglass A.P."/>
            <person name="Hanson S.J."/>
            <person name="Klenk H.-P."/>
            <person name="Labutti K."/>
            <person name="Lapidus A."/>
            <person name="Lindquist E."/>
            <person name="Lipzen A."/>
            <person name="Meier-Kolthoff J.P."/>
            <person name="Ohm R.A."/>
            <person name="Otillar R.P."/>
            <person name="Pangilinan J."/>
            <person name="Peng Y."/>
            <person name="Rokas A."/>
            <person name="Rosa C.A."/>
            <person name="Scheuner C."/>
            <person name="Sibirny A.A."/>
            <person name="Slot J.C."/>
            <person name="Stielow J.B."/>
            <person name="Sun H."/>
            <person name="Kurtzman C.P."/>
            <person name="Blackwell M."/>
            <person name="Jeffries T.W."/>
            <person name="Grigoriev I.V."/>
        </authorList>
    </citation>
    <scope>NUCLEOTIDE SEQUENCE [LARGE SCALE GENOMIC DNA]</scope>
    <source>
        <strain evidence="7">NRRL Y-17796</strain>
    </source>
</reference>
<protein>
    <recommendedName>
        <fullName evidence="5">TNase-like domain-containing protein</fullName>
    </recommendedName>
</protein>
<dbReference type="GO" id="GO:0006402">
    <property type="term" value="P:mRNA catabolic process"/>
    <property type="evidence" value="ECO:0007669"/>
    <property type="project" value="UniProtKB-UniRule"/>
</dbReference>
<dbReference type="GO" id="GO:0016020">
    <property type="term" value="C:membrane"/>
    <property type="evidence" value="ECO:0007669"/>
    <property type="project" value="UniProtKB-SubCell"/>
</dbReference>
<dbReference type="InterPro" id="IPR002999">
    <property type="entry name" value="Tudor"/>
</dbReference>
<dbReference type="SMART" id="SM00318">
    <property type="entry name" value="SNc"/>
    <property type="match status" value="4"/>
</dbReference>
<comment type="subcellular location">
    <subcellularLocation>
        <location evidence="1 4">Cytoplasm</location>
    </subcellularLocation>
</comment>
<dbReference type="PIRSF" id="PIRSF017179">
    <property type="entry name" value="RISC-Tudor-SN"/>
    <property type="match status" value="1"/>
</dbReference>
<gene>
    <name evidence="6" type="ORF">CANCADRAFT_3171</name>
</gene>
<evidence type="ECO:0000256" key="4">
    <source>
        <dbReference type="PIRNR" id="PIRNR017179"/>
    </source>
</evidence>
<dbReference type="SUPFAM" id="SSF50199">
    <property type="entry name" value="Staphylococcal nuclease"/>
    <property type="match status" value="4"/>
</dbReference>
<dbReference type="Pfam" id="PF00567">
    <property type="entry name" value="TUDOR"/>
    <property type="match status" value="1"/>
</dbReference>
<sequence>MLYTGKVKQVLSSDTIILTKEVPGKLPAERTLCLAYITSYQHRRDELGPGCEDYFNFFVREYLRTRLIGKDVTFRIFYSLGSQQPREFGNVYLGDRDIIQILLREGLAKLRDETFRREEISPDYLELLQTSEASAKLDGKGIWTAEPNIINLDLHISNDLFKEILNKPLPAVIERVANGDRLHARIFLTPSHHISTWLSIAGIHAPRSSHRPSEDGPGVEFYGDESLRFVESHLLQRNVYVSLVTSTQQGLPVALVTVGDSVNVAQKILEAGCATVSDWQSPYVGFEIMQSLRSAEAAARAAGIGLWKGKAQPLPAASPVKSDDYTVSRVISADTIVVRNAARKEMTISLASVRGPRQSDPTQAPFATIAKEFVRRLLIGKRVTVTQLGRRPASDGFDERVIATVCVQGEDVSLKLSEAGMVSIVHHRKGDTDRSPLWDQLLEVSSIAAKEKKGMFASELPPPDRTVNASETATKAKSFLNALVRRGRVPAVVDFVNSGSRFRVLIPRENVRISFILAGVRAPRFARNPEDTGEPFGQESFDYSSDRLMQRDVEVEVLNVDRTGAFIGLLYTSGSKEAFNVTLVREGLATVHEVSADKSPIYQELVDTQGAAKSAGINIWKNYIETVQSAGETNGSEEKYSDKVDEYIDIMVRSVGQDGTLYYSQLHAVGDLTKAMSALSLGSTVSNLDSVKKGEYALLNTATGGLRVQVVSVTKEYITVRNVDTGALINTQLTKLLPLPPTLSVQQIPPATKEATIAFVKFPPKSTGFLEPGIAFFKQLIEYEKGKSKPLAAGLLKRPGKDYIVLYDPETASSANDSLNMFTIAEGWAAANKSQGFTDDALQPYLTAENLAKQKHMGSFKFGDWTEDDEDQFF</sequence>
<feature type="domain" description="TNase-like" evidence="5">
    <location>
        <begin position="321"/>
        <end position="458"/>
    </location>
</feature>
<dbReference type="GO" id="GO:0031332">
    <property type="term" value="C:RNAi effector complex"/>
    <property type="evidence" value="ECO:0007669"/>
    <property type="project" value="InterPro"/>
</dbReference>
<keyword evidence="3" id="KW-0677">Repeat</keyword>
<dbReference type="GO" id="GO:0005829">
    <property type="term" value="C:cytosol"/>
    <property type="evidence" value="ECO:0007669"/>
    <property type="project" value="UniProtKB-UniRule"/>
</dbReference>
<feature type="domain" description="TNase-like" evidence="5">
    <location>
        <begin position="167"/>
        <end position="309"/>
    </location>
</feature>
<dbReference type="PANTHER" id="PTHR12302">
    <property type="entry name" value="EBNA2 BINDING PROTEIN P100"/>
    <property type="match status" value="1"/>
</dbReference>
<dbReference type="GO" id="GO:0031047">
    <property type="term" value="P:regulatory ncRNA-mediated gene silencing"/>
    <property type="evidence" value="ECO:0007669"/>
    <property type="project" value="UniProtKB-UniRule"/>
</dbReference>
<evidence type="ECO:0000313" key="6">
    <source>
        <dbReference type="EMBL" id="ODV88532.1"/>
    </source>
</evidence>
<feature type="domain" description="TNase-like" evidence="5">
    <location>
        <begin position="1"/>
        <end position="145"/>
    </location>
</feature>
<dbReference type="PROSITE" id="PS50830">
    <property type="entry name" value="TNASE_3"/>
    <property type="match status" value="4"/>
</dbReference>
<evidence type="ECO:0000256" key="2">
    <source>
        <dbReference type="ARBA" id="ARBA00022490"/>
    </source>
</evidence>
<dbReference type="OrthoDB" id="10023235at2759"/>
<organism evidence="6 7">
    <name type="scientific">Tortispora caseinolytica NRRL Y-17796</name>
    <dbReference type="NCBI Taxonomy" id="767744"/>
    <lineage>
        <taxon>Eukaryota</taxon>
        <taxon>Fungi</taxon>
        <taxon>Dikarya</taxon>
        <taxon>Ascomycota</taxon>
        <taxon>Saccharomycotina</taxon>
        <taxon>Trigonopsidomycetes</taxon>
        <taxon>Trigonopsidales</taxon>
        <taxon>Trigonopsidaceae</taxon>
        <taxon>Tortispora</taxon>
    </lineage>
</organism>
<keyword evidence="2 4" id="KW-0963">Cytoplasm</keyword>
<dbReference type="EMBL" id="KV453843">
    <property type="protein sequence ID" value="ODV88532.1"/>
    <property type="molecule type" value="Genomic_DNA"/>
</dbReference>
<dbReference type="Proteomes" id="UP000095023">
    <property type="component" value="Unassembled WGS sequence"/>
</dbReference>
<evidence type="ECO:0000259" key="5">
    <source>
        <dbReference type="PROSITE" id="PS50830"/>
    </source>
</evidence>
<dbReference type="GO" id="GO:0005739">
    <property type="term" value="C:mitochondrion"/>
    <property type="evidence" value="ECO:0007669"/>
    <property type="project" value="UniProtKB-SubCell"/>
</dbReference>
<dbReference type="GO" id="GO:0004519">
    <property type="term" value="F:endonuclease activity"/>
    <property type="evidence" value="ECO:0007669"/>
    <property type="project" value="UniProtKB-KW"/>
</dbReference>
<accession>A0A1E4T9V1</accession>
<dbReference type="Gene3D" id="2.40.50.90">
    <property type="match status" value="5"/>
</dbReference>
<dbReference type="CDD" id="cd00175">
    <property type="entry name" value="SNc"/>
    <property type="match status" value="1"/>
</dbReference>
<dbReference type="InterPro" id="IPR035437">
    <property type="entry name" value="SNase_OB-fold_sf"/>
</dbReference>
<keyword evidence="7" id="KW-1185">Reference proteome</keyword>
<dbReference type="InterPro" id="IPR016071">
    <property type="entry name" value="Staphylococal_nuclease_OB-fold"/>
</dbReference>
<feature type="domain" description="TNase-like" evidence="5">
    <location>
        <begin position="487"/>
        <end position="622"/>
    </location>
</feature>